<evidence type="ECO:0000256" key="2">
    <source>
        <dbReference type="SAM" id="Phobius"/>
    </source>
</evidence>
<keyword evidence="2" id="KW-0472">Membrane</keyword>
<keyword evidence="2" id="KW-1133">Transmembrane helix</keyword>
<keyword evidence="4" id="KW-1185">Reference proteome</keyword>
<evidence type="ECO:0000256" key="1">
    <source>
        <dbReference type="SAM" id="MobiDB-lite"/>
    </source>
</evidence>
<evidence type="ECO:0000313" key="3">
    <source>
        <dbReference type="EMBL" id="MBF4160857.1"/>
    </source>
</evidence>
<organism evidence="3 4">
    <name type="scientific">Nocardioides acrostichi</name>
    <dbReference type="NCBI Taxonomy" id="2784339"/>
    <lineage>
        <taxon>Bacteria</taxon>
        <taxon>Bacillati</taxon>
        <taxon>Actinomycetota</taxon>
        <taxon>Actinomycetes</taxon>
        <taxon>Propionibacteriales</taxon>
        <taxon>Nocardioidaceae</taxon>
        <taxon>Nocardioides</taxon>
    </lineage>
</organism>
<feature type="region of interest" description="Disordered" evidence="1">
    <location>
        <begin position="1"/>
        <end position="20"/>
    </location>
</feature>
<protein>
    <submittedName>
        <fullName evidence="3">Uncharacterized protein</fullName>
    </submittedName>
</protein>
<accession>A0A930UWB6</accession>
<comment type="caution">
    <text evidence="3">The sequence shown here is derived from an EMBL/GenBank/DDBJ whole genome shotgun (WGS) entry which is preliminary data.</text>
</comment>
<keyword evidence="2" id="KW-0812">Transmembrane</keyword>
<dbReference type="AlphaFoldDB" id="A0A930UWB6"/>
<reference evidence="3" key="1">
    <citation type="submission" date="2020-11" db="EMBL/GenBank/DDBJ databases">
        <title>Nocardioides sp. CBS4Y-1, whole genome shotgun sequence.</title>
        <authorList>
            <person name="Tuo L."/>
        </authorList>
    </citation>
    <scope>NUCLEOTIDE SEQUENCE</scope>
    <source>
        <strain evidence="3">CBS4Y-1</strain>
    </source>
</reference>
<dbReference type="RefSeq" id="WP_194502026.1">
    <property type="nucleotide sequence ID" value="NZ_JADIVZ010000001.1"/>
</dbReference>
<feature type="transmembrane region" description="Helical" evidence="2">
    <location>
        <begin position="21"/>
        <end position="44"/>
    </location>
</feature>
<dbReference type="Proteomes" id="UP000656804">
    <property type="component" value="Unassembled WGS sequence"/>
</dbReference>
<proteinExistence type="predicted"/>
<evidence type="ECO:0000313" key="4">
    <source>
        <dbReference type="Proteomes" id="UP000656804"/>
    </source>
</evidence>
<gene>
    <name evidence="3" type="ORF">ISG29_04090</name>
</gene>
<name>A0A930UWB6_9ACTN</name>
<sequence>MSPHAADARFEPQRSPRRESAGLALIEGTSLSLMGLATAAALVLRPAVTGGSAAARRLGYHRSRH</sequence>
<dbReference type="EMBL" id="JADIVZ010000001">
    <property type="protein sequence ID" value="MBF4160857.1"/>
    <property type="molecule type" value="Genomic_DNA"/>
</dbReference>